<dbReference type="NCBIfam" id="TIGR00710">
    <property type="entry name" value="efflux_Bcr_CflA"/>
    <property type="match status" value="1"/>
</dbReference>
<dbReference type="Proteomes" id="UP000320653">
    <property type="component" value="Unassembled WGS sequence"/>
</dbReference>
<dbReference type="InterPro" id="IPR050189">
    <property type="entry name" value="MFS_Efflux_Transporters"/>
</dbReference>
<dbReference type="PROSITE" id="PS50850">
    <property type="entry name" value="MFS"/>
    <property type="match status" value="1"/>
</dbReference>
<feature type="transmembrane region" description="Helical" evidence="8">
    <location>
        <begin position="297"/>
        <end position="318"/>
    </location>
</feature>
<feature type="transmembrane region" description="Helical" evidence="8">
    <location>
        <begin position="58"/>
        <end position="78"/>
    </location>
</feature>
<evidence type="ECO:0000313" key="10">
    <source>
        <dbReference type="EMBL" id="TWF54545.1"/>
    </source>
</evidence>
<comment type="subcellular location">
    <subcellularLocation>
        <location evidence="8">Cell inner membrane</location>
        <topology evidence="8">Multi-pass membrane protein</topology>
    </subcellularLocation>
    <subcellularLocation>
        <location evidence="1">Cell membrane</location>
        <topology evidence="1">Multi-pass membrane protein</topology>
    </subcellularLocation>
</comment>
<dbReference type="SUPFAM" id="SSF103473">
    <property type="entry name" value="MFS general substrate transporter"/>
    <property type="match status" value="1"/>
</dbReference>
<feature type="transmembrane region" description="Helical" evidence="8">
    <location>
        <begin position="90"/>
        <end position="107"/>
    </location>
</feature>
<reference evidence="10 11" key="1">
    <citation type="submission" date="2019-06" db="EMBL/GenBank/DDBJ databases">
        <title>Sorghum-associated microbial communities from plants grown in Nebraska, USA.</title>
        <authorList>
            <person name="Schachtman D."/>
        </authorList>
    </citation>
    <scope>NUCLEOTIDE SEQUENCE [LARGE SCALE GENOMIC DNA]</scope>
    <source>
        <strain evidence="10 11">1225</strain>
    </source>
</reference>
<dbReference type="Pfam" id="PF07690">
    <property type="entry name" value="MFS_1"/>
    <property type="match status" value="1"/>
</dbReference>
<keyword evidence="11" id="KW-1185">Reference proteome</keyword>
<feature type="transmembrane region" description="Helical" evidence="8">
    <location>
        <begin position="355"/>
        <end position="374"/>
    </location>
</feature>
<accession>A0A561QW20</accession>
<feature type="transmembrane region" description="Helical" evidence="8">
    <location>
        <begin position="148"/>
        <end position="170"/>
    </location>
</feature>
<keyword evidence="8" id="KW-0997">Cell inner membrane</keyword>
<dbReference type="InterPro" id="IPR004812">
    <property type="entry name" value="Efflux_drug-R_Bcr/CmlA"/>
</dbReference>
<feature type="transmembrane region" description="Helical" evidence="8">
    <location>
        <begin position="226"/>
        <end position="250"/>
    </location>
</feature>
<evidence type="ECO:0000256" key="8">
    <source>
        <dbReference type="RuleBase" id="RU365088"/>
    </source>
</evidence>
<evidence type="ECO:0000256" key="2">
    <source>
        <dbReference type="ARBA" id="ARBA00006236"/>
    </source>
</evidence>
<evidence type="ECO:0000259" key="9">
    <source>
        <dbReference type="PROSITE" id="PS50850"/>
    </source>
</evidence>
<feature type="transmembrane region" description="Helical" evidence="8">
    <location>
        <begin position="119"/>
        <end position="136"/>
    </location>
</feature>
<dbReference type="InterPro" id="IPR020846">
    <property type="entry name" value="MFS_dom"/>
</dbReference>
<organism evidence="10 11">
    <name type="scientific">Neorhizobium alkalisoli</name>
    <dbReference type="NCBI Taxonomy" id="528178"/>
    <lineage>
        <taxon>Bacteria</taxon>
        <taxon>Pseudomonadati</taxon>
        <taxon>Pseudomonadota</taxon>
        <taxon>Alphaproteobacteria</taxon>
        <taxon>Hyphomicrobiales</taxon>
        <taxon>Rhizobiaceae</taxon>
        <taxon>Rhizobium/Agrobacterium group</taxon>
        <taxon>Neorhizobium</taxon>
    </lineage>
</organism>
<evidence type="ECO:0000313" key="11">
    <source>
        <dbReference type="Proteomes" id="UP000320653"/>
    </source>
</evidence>
<proteinExistence type="inferred from homology"/>
<dbReference type="InterPro" id="IPR011701">
    <property type="entry name" value="MFS"/>
</dbReference>
<dbReference type="PANTHER" id="PTHR43124">
    <property type="entry name" value="PURINE EFFLUX PUMP PBUE"/>
    <property type="match status" value="1"/>
</dbReference>
<dbReference type="GO" id="GO:0005886">
    <property type="term" value="C:plasma membrane"/>
    <property type="evidence" value="ECO:0007669"/>
    <property type="project" value="UniProtKB-SubCell"/>
</dbReference>
<dbReference type="PRINTS" id="PR01036">
    <property type="entry name" value="TCRTETB"/>
</dbReference>
<evidence type="ECO:0000256" key="1">
    <source>
        <dbReference type="ARBA" id="ARBA00004651"/>
    </source>
</evidence>
<keyword evidence="3 8" id="KW-0813">Transport</keyword>
<keyword evidence="6 8" id="KW-1133">Transmembrane helix</keyword>
<dbReference type="GO" id="GO:1990961">
    <property type="term" value="P:xenobiotic detoxification by transmembrane export across the plasma membrane"/>
    <property type="evidence" value="ECO:0007669"/>
    <property type="project" value="InterPro"/>
</dbReference>
<feature type="domain" description="Major facilitator superfamily (MFS) profile" evidence="9">
    <location>
        <begin position="24"/>
        <end position="405"/>
    </location>
</feature>
<comment type="similarity">
    <text evidence="2 8">Belongs to the major facilitator superfamily. Bcr/CmlA family.</text>
</comment>
<dbReference type="EMBL" id="VIWP01000003">
    <property type="protein sequence ID" value="TWF54545.1"/>
    <property type="molecule type" value="Genomic_DNA"/>
</dbReference>
<evidence type="ECO:0000256" key="3">
    <source>
        <dbReference type="ARBA" id="ARBA00022448"/>
    </source>
</evidence>
<protein>
    <recommendedName>
        <fullName evidence="8">Bcr/CflA family efflux transporter</fullName>
    </recommendedName>
</protein>
<dbReference type="CDD" id="cd17320">
    <property type="entry name" value="MFS_MdfA_MDR_like"/>
    <property type="match status" value="1"/>
</dbReference>
<dbReference type="GO" id="GO:0042910">
    <property type="term" value="F:xenobiotic transmembrane transporter activity"/>
    <property type="evidence" value="ECO:0007669"/>
    <property type="project" value="InterPro"/>
</dbReference>
<keyword evidence="4" id="KW-1003">Cell membrane</keyword>
<dbReference type="PANTHER" id="PTHR43124:SF3">
    <property type="entry name" value="CHLORAMPHENICOL EFFLUX PUMP RV0191"/>
    <property type="match status" value="1"/>
</dbReference>
<keyword evidence="5 8" id="KW-0812">Transmembrane</keyword>
<dbReference type="AlphaFoldDB" id="A0A561QW20"/>
<feature type="transmembrane region" description="Helical" evidence="8">
    <location>
        <begin position="262"/>
        <end position="285"/>
    </location>
</feature>
<feature type="transmembrane region" description="Helical" evidence="8">
    <location>
        <begin position="25"/>
        <end position="46"/>
    </location>
</feature>
<name>A0A561QW20_9HYPH</name>
<feature type="transmembrane region" description="Helical" evidence="8">
    <location>
        <begin position="324"/>
        <end position="343"/>
    </location>
</feature>
<evidence type="ECO:0000256" key="5">
    <source>
        <dbReference type="ARBA" id="ARBA00022692"/>
    </source>
</evidence>
<feature type="transmembrane region" description="Helical" evidence="8">
    <location>
        <begin position="380"/>
        <end position="400"/>
    </location>
</feature>
<comment type="caution">
    <text evidence="10">The sequence shown here is derived from an EMBL/GenBank/DDBJ whole genome shotgun (WGS) entry which is preliminary data.</text>
</comment>
<keyword evidence="7 8" id="KW-0472">Membrane</keyword>
<dbReference type="Gene3D" id="1.20.1720.10">
    <property type="entry name" value="Multidrug resistance protein D"/>
    <property type="match status" value="1"/>
</dbReference>
<gene>
    <name evidence="10" type="ORF">FHW37_103415</name>
</gene>
<sequence>MPQKADAEQTDGKPNVLGGRPIPPLWLLALITFSGTLAMHIFVPVLPLAGQSLDANPAQMQLTISFYILGLACGQLFYGPLSDRHGRRPVLLAGLAVYLVASVIALASPDIHTLLGARLLQALGGCAGMVIGRAVVRDTSTTEEATRRLALMNLMVTIGPGFAPVLGAILGDIAGWRSIFVFLCLLGLANSLLTWKLLPETARKTADQTAGLVLKNYLNLLRTPAFLGYAIGGSCATTSFYAFVSAAPFIFGTQLNRPSHEIGIYLGILILGYWLGSLIASRLAGRVSVPKLLRSNILSLAAALYLLVTAMTGHLTVITVMLPMFIYTIGGGIASPAALAEAISVNPRVAGSASGLYGFFQMAVGAIATALAGLGEDHTLTASSVVVVACLLSQVCFAVANRAARRRADYISS</sequence>
<evidence type="ECO:0000256" key="6">
    <source>
        <dbReference type="ARBA" id="ARBA00022989"/>
    </source>
</evidence>
<evidence type="ECO:0000256" key="7">
    <source>
        <dbReference type="ARBA" id="ARBA00023136"/>
    </source>
</evidence>
<dbReference type="InterPro" id="IPR036259">
    <property type="entry name" value="MFS_trans_sf"/>
</dbReference>
<evidence type="ECO:0000256" key="4">
    <source>
        <dbReference type="ARBA" id="ARBA00022475"/>
    </source>
</evidence>
<feature type="transmembrane region" description="Helical" evidence="8">
    <location>
        <begin position="176"/>
        <end position="195"/>
    </location>
</feature>